<evidence type="ECO:0000313" key="4">
    <source>
        <dbReference type="Proteomes" id="UP000256321"/>
    </source>
</evidence>
<dbReference type="SUPFAM" id="SSF48452">
    <property type="entry name" value="TPR-like"/>
    <property type="match status" value="1"/>
</dbReference>
<proteinExistence type="predicted"/>
<dbReference type="InterPro" id="IPR011990">
    <property type="entry name" value="TPR-like_helical_dom_sf"/>
</dbReference>
<reference evidence="3 4" key="1">
    <citation type="submission" date="2018-07" db="EMBL/GenBank/DDBJ databases">
        <title>Parabacteroides acidifaciens nov. sp., isolated from human feces.</title>
        <authorList>
            <person name="Wang Y.J."/>
        </authorList>
    </citation>
    <scope>NUCLEOTIDE SEQUENCE [LARGE SCALE GENOMIC DNA]</scope>
    <source>
        <strain evidence="3 4">426-9</strain>
    </source>
</reference>
<keyword evidence="1" id="KW-0175">Coiled coil</keyword>
<evidence type="ECO:0000256" key="1">
    <source>
        <dbReference type="SAM" id="Coils"/>
    </source>
</evidence>
<accession>A0A3D8HHP7</accession>
<protein>
    <recommendedName>
        <fullName evidence="6">Tetratricopeptide repeat protein</fullName>
    </recommendedName>
</protein>
<dbReference type="EMBL" id="JACRTI010000006">
    <property type="protein sequence ID" value="MBC8600910.1"/>
    <property type="molecule type" value="Genomic_DNA"/>
</dbReference>
<dbReference type="RefSeq" id="WP_115498430.1">
    <property type="nucleotide sequence ID" value="NZ_JACRTI010000006.1"/>
</dbReference>
<dbReference type="Proteomes" id="UP000256321">
    <property type="component" value="Unassembled WGS sequence"/>
</dbReference>
<name>A0A3D8HHP7_9BACT</name>
<gene>
    <name evidence="3" type="ORF">DWU89_04210</name>
    <name evidence="2" type="ORF">H8784_04150</name>
</gene>
<dbReference type="Proteomes" id="UP000629596">
    <property type="component" value="Unassembled WGS sequence"/>
</dbReference>
<keyword evidence="5" id="KW-1185">Reference proteome</keyword>
<evidence type="ECO:0000313" key="2">
    <source>
        <dbReference type="EMBL" id="MBC8600910.1"/>
    </source>
</evidence>
<dbReference type="EMBL" id="QREV01000006">
    <property type="protein sequence ID" value="RDU50393.1"/>
    <property type="molecule type" value="Genomic_DNA"/>
</dbReference>
<evidence type="ECO:0000313" key="3">
    <source>
        <dbReference type="EMBL" id="RDU50393.1"/>
    </source>
</evidence>
<organism evidence="3 4">
    <name type="scientific">Parabacteroides acidifaciens</name>
    <dbReference type="NCBI Taxonomy" id="2290935"/>
    <lineage>
        <taxon>Bacteria</taxon>
        <taxon>Pseudomonadati</taxon>
        <taxon>Bacteroidota</taxon>
        <taxon>Bacteroidia</taxon>
        <taxon>Bacteroidales</taxon>
        <taxon>Tannerellaceae</taxon>
        <taxon>Parabacteroides</taxon>
    </lineage>
</organism>
<feature type="coiled-coil region" evidence="1">
    <location>
        <begin position="384"/>
        <end position="425"/>
    </location>
</feature>
<reference evidence="2 5" key="2">
    <citation type="submission" date="2020-08" db="EMBL/GenBank/DDBJ databases">
        <title>Genome public.</title>
        <authorList>
            <person name="Liu C."/>
            <person name="Sun Q."/>
        </authorList>
    </citation>
    <scope>NUCLEOTIDE SEQUENCE [LARGE SCALE GENOMIC DNA]</scope>
    <source>
        <strain evidence="2 5">426_9</strain>
    </source>
</reference>
<evidence type="ECO:0008006" key="6">
    <source>
        <dbReference type="Google" id="ProtNLM"/>
    </source>
</evidence>
<dbReference type="Gene3D" id="1.25.40.10">
    <property type="entry name" value="Tetratricopeptide repeat domain"/>
    <property type="match status" value="1"/>
</dbReference>
<comment type="caution">
    <text evidence="3">The sequence shown here is derived from an EMBL/GenBank/DDBJ whole genome shotgun (WGS) entry which is preliminary data.</text>
</comment>
<evidence type="ECO:0000313" key="5">
    <source>
        <dbReference type="Proteomes" id="UP000629596"/>
    </source>
</evidence>
<sequence length="558" mass="64639">MKNTWLLILLFICSFFSCRNDRVAHDLMNRAEGLIEVDPDSAYTLLNSIEVSDNLNDKQFARWCMLYCRAADKLFEDMLYTEQLDRALSWYKSHGTAEQQVWIGLYLGRSYVKDKLFIPATKAYSESLELAKEKHLYNVAGYICSYMADLYTYTRQRSEERRKFEEAAEFFKQAGNGRSYAFALRDVAKTWSFDDSLSLALHYMLMADSVITGLQDSVDIGKIANGLGNIYDLMGDVEKSKACFFKCLSSDMVDQAPTYLALSSLYYNESLLDSARYYLAKAINPTANPYTSVDRLYLGYLIEKEAGDTEKALCLLEQYQEKKDSLYNEQKQVDIIDAEKRHNVVAIVKNNKELAAEKQLLFALAAVVCLLLVVGYQLRDRKRLLEINRQQQFLEEEKKRHEEQEAEQEGRLQELTEEMERKVAAHEDTSEYKKEIIALRFEKLKQSSFYKTIKEQCRKVEPDIEQKLNEEEWKSLIRLIDSLFANVCAFMKENTLGLTKTEIKICYLSFFNLRLSEEAILLGVSSDSANKFRSRTRQKLCLSQKGGDINEFILQQGW</sequence>
<dbReference type="AlphaFoldDB" id="A0A3D8HHP7"/>
<dbReference type="PROSITE" id="PS51257">
    <property type="entry name" value="PROKAR_LIPOPROTEIN"/>
    <property type="match status" value="1"/>
</dbReference>